<dbReference type="Gene3D" id="2.60.40.150">
    <property type="entry name" value="C2 domain"/>
    <property type="match status" value="1"/>
</dbReference>
<dbReference type="EMBL" id="BQKI01000082">
    <property type="protein sequence ID" value="GJN30903.1"/>
    <property type="molecule type" value="Genomic_DNA"/>
</dbReference>
<proteinExistence type="inferred from homology"/>
<dbReference type="CDD" id="cd00030">
    <property type="entry name" value="C2"/>
    <property type="match status" value="1"/>
</dbReference>
<reference evidence="15" key="2">
    <citation type="submission" date="2021-12" db="EMBL/GenBank/DDBJ databases">
        <title>Resequencing data analysis of finger millet.</title>
        <authorList>
            <person name="Hatakeyama M."/>
            <person name="Aluri S."/>
            <person name="Balachadran M.T."/>
            <person name="Sivarajan S.R."/>
            <person name="Poveda L."/>
            <person name="Shimizu-Inatsugi R."/>
            <person name="Schlapbach R."/>
            <person name="Sreeman S.M."/>
            <person name="Shimizu K.K."/>
        </authorList>
    </citation>
    <scope>NUCLEOTIDE SEQUENCE</scope>
</reference>
<keyword evidence="3" id="KW-0813">Transport</keyword>
<keyword evidence="5" id="KW-0479">Metal-binding</keyword>
<keyword evidence="12" id="KW-0732">Signal</keyword>
<reference evidence="15" key="1">
    <citation type="journal article" date="2018" name="DNA Res.">
        <title>Multiple hybrid de novo genome assembly of finger millet, an orphan allotetraploid crop.</title>
        <authorList>
            <person name="Hatakeyama M."/>
            <person name="Aluri S."/>
            <person name="Balachadran M.T."/>
            <person name="Sivarajan S.R."/>
            <person name="Patrignani A."/>
            <person name="Gruter S."/>
            <person name="Poveda L."/>
            <person name="Shimizu-Inatsugi R."/>
            <person name="Baeten J."/>
            <person name="Francoijs K.J."/>
            <person name="Nataraja K.N."/>
            <person name="Reddy Y.A.N."/>
            <person name="Phadnis S."/>
            <person name="Ravikumar R.L."/>
            <person name="Schlapbach R."/>
            <person name="Sreeman S.M."/>
            <person name="Shimizu K.K."/>
        </authorList>
    </citation>
    <scope>NUCLEOTIDE SEQUENCE</scope>
</reference>
<evidence type="ECO:0000256" key="3">
    <source>
        <dbReference type="ARBA" id="ARBA00022448"/>
    </source>
</evidence>
<evidence type="ECO:0000256" key="10">
    <source>
        <dbReference type="ARBA" id="ARBA00023121"/>
    </source>
</evidence>
<protein>
    <submittedName>
        <fullName evidence="15">Uncharacterized protein</fullName>
    </submittedName>
</protein>
<keyword evidence="9" id="KW-0445">Lipid transport</keyword>
<dbReference type="PROSITE" id="PS51847">
    <property type="entry name" value="SMP"/>
    <property type="match status" value="1"/>
</dbReference>
<dbReference type="Proteomes" id="UP001054889">
    <property type="component" value="Unassembled WGS sequence"/>
</dbReference>
<evidence type="ECO:0000256" key="4">
    <source>
        <dbReference type="ARBA" id="ARBA00022692"/>
    </source>
</evidence>
<evidence type="ECO:0000256" key="8">
    <source>
        <dbReference type="ARBA" id="ARBA00022989"/>
    </source>
</evidence>
<dbReference type="PANTHER" id="PTHR10774:SF174">
    <property type="entry name" value="OS03G0251600 PROTEIN"/>
    <property type="match status" value="1"/>
</dbReference>
<dbReference type="GO" id="GO:0005783">
    <property type="term" value="C:endoplasmic reticulum"/>
    <property type="evidence" value="ECO:0007669"/>
    <property type="project" value="TreeGrafter"/>
</dbReference>
<dbReference type="PROSITE" id="PS50004">
    <property type="entry name" value="C2"/>
    <property type="match status" value="1"/>
</dbReference>
<dbReference type="SMART" id="SM00239">
    <property type="entry name" value="C2"/>
    <property type="match status" value="1"/>
</dbReference>
<evidence type="ECO:0000256" key="7">
    <source>
        <dbReference type="ARBA" id="ARBA00022837"/>
    </source>
</evidence>
<dbReference type="CDD" id="cd21677">
    <property type="entry name" value="SMP_SYT"/>
    <property type="match status" value="1"/>
</dbReference>
<evidence type="ECO:0000256" key="6">
    <source>
        <dbReference type="ARBA" id="ARBA00022737"/>
    </source>
</evidence>
<comment type="subcellular location">
    <subcellularLocation>
        <location evidence="1">Membrane</location>
        <topology evidence="1">Single-pass membrane protein</topology>
    </subcellularLocation>
</comment>
<evidence type="ECO:0000256" key="12">
    <source>
        <dbReference type="SAM" id="SignalP"/>
    </source>
</evidence>
<keyword evidence="10" id="KW-0446">Lipid-binding</keyword>
<evidence type="ECO:0000256" key="1">
    <source>
        <dbReference type="ARBA" id="ARBA00004167"/>
    </source>
</evidence>
<name>A0AAV5F7Q4_ELECO</name>
<accession>A0AAV5F7Q4</accession>
<keyword evidence="7" id="KW-0106">Calcium</keyword>
<evidence type="ECO:0000256" key="2">
    <source>
        <dbReference type="ARBA" id="ARBA00006996"/>
    </source>
</evidence>
<dbReference type="GO" id="GO:0016020">
    <property type="term" value="C:membrane"/>
    <property type="evidence" value="ECO:0007669"/>
    <property type="project" value="UniProtKB-SubCell"/>
</dbReference>
<sequence length="508" mass="55265">MGMIVGIALIAGWSHAMARRAAKRSRKASAPVSSGFDLRNHGSFDPNFLKQAADISSLGSLNRDDVKKICGENLPEWISFPEYEQVKWLNKQLSKLWPFVEEAATMVIRDSVEPLLDDYRPPGISSLKFSRLSLGTVPPKIEGIRIQSFQKGQITMDIDFRWGGDPNIILSVETLVASLPIQFKNLQVYTIIRVVFQLSEEIPCISAVVVALLAEDTMASLITDMLQWPHRIVVPLGGVDVDVSDLELKPHGKLTVTVVRADSLKNKELIGKSDPYVVLFIRPIFKEKTRVIDDNLNPEWNETFELIAEDKETQSLVLEVDNELSCFSSDGKQVEEMVFDEDKLKQDKRMGIAKLPLSDLGMETAQEVNLQLLSSLDTTKVKDKKDRGVRYHQFTKAEALEALELEKKAVEERRKGKNETAAVSGAADAASGMASTVTNVASTGVVATGTVAGTGISATGSGVGLVGSGIGAFGSGLSKAGKFVGRTVTGQFNSSARRSASSVPPVDE</sequence>
<feature type="signal peptide" evidence="12">
    <location>
        <begin position="1"/>
        <end position="18"/>
    </location>
</feature>
<keyword evidence="11" id="KW-0472">Membrane</keyword>
<dbReference type="GO" id="GO:0008289">
    <property type="term" value="F:lipid binding"/>
    <property type="evidence" value="ECO:0007669"/>
    <property type="project" value="UniProtKB-KW"/>
</dbReference>
<feature type="domain" description="C2" evidence="13">
    <location>
        <begin position="235"/>
        <end position="372"/>
    </location>
</feature>
<dbReference type="Pfam" id="PF00168">
    <property type="entry name" value="C2"/>
    <property type="match status" value="1"/>
</dbReference>
<dbReference type="AlphaFoldDB" id="A0AAV5F7Q4"/>
<keyword evidence="16" id="KW-1185">Reference proteome</keyword>
<evidence type="ECO:0000313" key="16">
    <source>
        <dbReference type="Proteomes" id="UP001054889"/>
    </source>
</evidence>
<dbReference type="InterPro" id="IPR039010">
    <property type="entry name" value="Synaptotagmin_SMP"/>
</dbReference>
<dbReference type="InterPro" id="IPR031468">
    <property type="entry name" value="SMP_LBD"/>
</dbReference>
<dbReference type="GO" id="GO:0046872">
    <property type="term" value="F:metal ion binding"/>
    <property type="evidence" value="ECO:0007669"/>
    <property type="project" value="UniProtKB-KW"/>
</dbReference>
<keyword evidence="4" id="KW-0812">Transmembrane</keyword>
<feature type="domain" description="SMP-LTD" evidence="14">
    <location>
        <begin position="82"/>
        <end position="306"/>
    </location>
</feature>
<comment type="similarity">
    <text evidence="2">Belongs to the synaptotagmin family.</text>
</comment>
<gene>
    <name evidence="15" type="primary">gb19248</name>
    <name evidence="15" type="ORF">PR202_gb19248</name>
</gene>
<feature type="chain" id="PRO_5043708411" evidence="12">
    <location>
        <begin position="19"/>
        <end position="508"/>
    </location>
</feature>
<evidence type="ECO:0000259" key="13">
    <source>
        <dbReference type="PROSITE" id="PS50004"/>
    </source>
</evidence>
<dbReference type="InterPro" id="IPR000008">
    <property type="entry name" value="C2_dom"/>
</dbReference>
<organism evidence="15 16">
    <name type="scientific">Eleusine coracana subsp. coracana</name>
    <dbReference type="NCBI Taxonomy" id="191504"/>
    <lineage>
        <taxon>Eukaryota</taxon>
        <taxon>Viridiplantae</taxon>
        <taxon>Streptophyta</taxon>
        <taxon>Embryophyta</taxon>
        <taxon>Tracheophyta</taxon>
        <taxon>Spermatophyta</taxon>
        <taxon>Magnoliopsida</taxon>
        <taxon>Liliopsida</taxon>
        <taxon>Poales</taxon>
        <taxon>Poaceae</taxon>
        <taxon>PACMAD clade</taxon>
        <taxon>Chloridoideae</taxon>
        <taxon>Cynodonteae</taxon>
        <taxon>Eleusininae</taxon>
        <taxon>Eleusine</taxon>
    </lineage>
</organism>
<keyword evidence="6" id="KW-0677">Repeat</keyword>
<dbReference type="GO" id="GO:0006869">
    <property type="term" value="P:lipid transport"/>
    <property type="evidence" value="ECO:0007669"/>
    <property type="project" value="UniProtKB-KW"/>
</dbReference>
<evidence type="ECO:0000256" key="5">
    <source>
        <dbReference type="ARBA" id="ARBA00022723"/>
    </source>
</evidence>
<dbReference type="SUPFAM" id="SSF49562">
    <property type="entry name" value="C2 domain (Calcium/lipid-binding domain, CaLB)"/>
    <property type="match status" value="1"/>
</dbReference>
<comment type="caution">
    <text evidence="15">The sequence shown here is derived from an EMBL/GenBank/DDBJ whole genome shotgun (WGS) entry which is preliminary data.</text>
</comment>
<dbReference type="InterPro" id="IPR045050">
    <property type="entry name" value="Synaptotagmin_plant"/>
</dbReference>
<dbReference type="Pfam" id="PF17047">
    <property type="entry name" value="SMP_LBD"/>
    <property type="match status" value="1"/>
</dbReference>
<evidence type="ECO:0000256" key="11">
    <source>
        <dbReference type="ARBA" id="ARBA00023136"/>
    </source>
</evidence>
<evidence type="ECO:0000256" key="9">
    <source>
        <dbReference type="ARBA" id="ARBA00023055"/>
    </source>
</evidence>
<dbReference type="PANTHER" id="PTHR10774">
    <property type="entry name" value="EXTENDED SYNAPTOTAGMIN-RELATED"/>
    <property type="match status" value="1"/>
</dbReference>
<keyword evidence="8" id="KW-1133">Transmembrane helix</keyword>
<evidence type="ECO:0000313" key="15">
    <source>
        <dbReference type="EMBL" id="GJN30903.1"/>
    </source>
</evidence>
<evidence type="ECO:0000259" key="14">
    <source>
        <dbReference type="PROSITE" id="PS51847"/>
    </source>
</evidence>
<dbReference type="InterPro" id="IPR035892">
    <property type="entry name" value="C2_domain_sf"/>
</dbReference>